<evidence type="ECO:0000313" key="2">
    <source>
        <dbReference type="EMBL" id="KAJ7627423.1"/>
    </source>
</evidence>
<dbReference type="Gene3D" id="3.80.10.10">
    <property type="entry name" value="Ribonuclease Inhibitor"/>
    <property type="match status" value="1"/>
</dbReference>
<accession>A0AAD7BQA3</accession>
<gene>
    <name evidence="2" type="ORF">FB45DRAFT_1082773</name>
</gene>
<protein>
    <recommendedName>
        <fullName evidence="1">F-box domain-containing protein</fullName>
    </recommendedName>
</protein>
<feature type="domain" description="F-box" evidence="1">
    <location>
        <begin position="49"/>
        <end position="88"/>
    </location>
</feature>
<dbReference type="InterPro" id="IPR001810">
    <property type="entry name" value="F-box_dom"/>
</dbReference>
<dbReference type="Proteomes" id="UP001221142">
    <property type="component" value="Unassembled WGS sequence"/>
</dbReference>
<dbReference type="AlphaFoldDB" id="A0AAD7BQA3"/>
<proteinExistence type="predicted"/>
<dbReference type="Gene3D" id="1.20.1280.50">
    <property type="match status" value="1"/>
</dbReference>
<sequence>MVPAHELRQRLAALDAEIEGQHEAPLREPLEEQRSAILAELALVVYPVLSLPPELTVQIFKWVGAPGVLTQVCGYWRALALSTPELWDTTSTTERKDEARVHAWFRRAGSRPLTLDIMYSHTHDTDSSDALIHEYAPRLKQLHVTSGLPALRGFTPIQALPILHRLEVIPFFGTGGAPKLRHLSLVHVLPSTTMPWASSVEEFRREYGPYYESMEEGEEHPALVFPEQCPGPVSHSSIVSLTISGNGGDHDILPRLVLPHLEAFTVGGWGQIFQSASDADVAPFLSRVADTLRTFTVGVDPPVRWFHPLTQLTKLEVIYWEFNLLAFKTDLFRTLNRRNCADFLPNLECIVLSNCGSDRVDDEMLDALSSRCDTTNSSLARLHSFRVHWIPWTTEWSVRLPLSNVPALRALAESGLHIHIGTSEENYFR</sequence>
<dbReference type="SUPFAM" id="SSF81383">
    <property type="entry name" value="F-box domain"/>
    <property type="match status" value="1"/>
</dbReference>
<dbReference type="InterPro" id="IPR036047">
    <property type="entry name" value="F-box-like_dom_sf"/>
</dbReference>
<organism evidence="2 3">
    <name type="scientific">Roridomyces roridus</name>
    <dbReference type="NCBI Taxonomy" id="1738132"/>
    <lineage>
        <taxon>Eukaryota</taxon>
        <taxon>Fungi</taxon>
        <taxon>Dikarya</taxon>
        <taxon>Basidiomycota</taxon>
        <taxon>Agaricomycotina</taxon>
        <taxon>Agaricomycetes</taxon>
        <taxon>Agaricomycetidae</taxon>
        <taxon>Agaricales</taxon>
        <taxon>Marasmiineae</taxon>
        <taxon>Mycenaceae</taxon>
        <taxon>Roridomyces</taxon>
    </lineage>
</organism>
<evidence type="ECO:0000259" key="1">
    <source>
        <dbReference type="Pfam" id="PF12937"/>
    </source>
</evidence>
<name>A0AAD7BQA3_9AGAR</name>
<reference evidence="2" key="1">
    <citation type="submission" date="2023-03" db="EMBL/GenBank/DDBJ databases">
        <title>Massive genome expansion in bonnet fungi (Mycena s.s.) driven by repeated elements and novel gene families across ecological guilds.</title>
        <authorList>
            <consortium name="Lawrence Berkeley National Laboratory"/>
            <person name="Harder C.B."/>
            <person name="Miyauchi S."/>
            <person name="Viragh M."/>
            <person name="Kuo A."/>
            <person name="Thoen E."/>
            <person name="Andreopoulos B."/>
            <person name="Lu D."/>
            <person name="Skrede I."/>
            <person name="Drula E."/>
            <person name="Henrissat B."/>
            <person name="Morin E."/>
            <person name="Kohler A."/>
            <person name="Barry K."/>
            <person name="LaButti K."/>
            <person name="Morin E."/>
            <person name="Salamov A."/>
            <person name="Lipzen A."/>
            <person name="Mereny Z."/>
            <person name="Hegedus B."/>
            <person name="Baldrian P."/>
            <person name="Stursova M."/>
            <person name="Weitz H."/>
            <person name="Taylor A."/>
            <person name="Grigoriev I.V."/>
            <person name="Nagy L.G."/>
            <person name="Martin F."/>
            <person name="Kauserud H."/>
        </authorList>
    </citation>
    <scope>NUCLEOTIDE SEQUENCE</scope>
    <source>
        <strain evidence="2">9284</strain>
    </source>
</reference>
<dbReference type="EMBL" id="JARKIF010000011">
    <property type="protein sequence ID" value="KAJ7627423.1"/>
    <property type="molecule type" value="Genomic_DNA"/>
</dbReference>
<evidence type="ECO:0000313" key="3">
    <source>
        <dbReference type="Proteomes" id="UP001221142"/>
    </source>
</evidence>
<dbReference type="Pfam" id="PF12937">
    <property type="entry name" value="F-box-like"/>
    <property type="match status" value="1"/>
</dbReference>
<keyword evidence="3" id="KW-1185">Reference proteome</keyword>
<comment type="caution">
    <text evidence="2">The sequence shown here is derived from an EMBL/GenBank/DDBJ whole genome shotgun (WGS) entry which is preliminary data.</text>
</comment>
<dbReference type="InterPro" id="IPR032675">
    <property type="entry name" value="LRR_dom_sf"/>
</dbReference>